<dbReference type="GO" id="GO:0016301">
    <property type="term" value="F:kinase activity"/>
    <property type="evidence" value="ECO:0007669"/>
    <property type="project" value="UniProtKB-KW"/>
</dbReference>
<dbReference type="Pfam" id="PF00480">
    <property type="entry name" value="ROK"/>
    <property type="match status" value="1"/>
</dbReference>
<comment type="caution">
    <text evidence="2">The sequence shown here is derived from an EMBL/GenBank/DDBJ whole genome shotgun (WGS) entry which is preliminary data.</text>
</comment>
<keyword evidence="2" id="KW-0808">Transferase</keyword>
<organism evidence="2 3">
    <name type="scientific">Microbacterium oleivorans</name>
    <dbReference type="NCBI Taxonomy" id="273677"/>
    <lineage>
        <taxon>Bacteria</taxon>
        <taxon>Bacillati</taxon>
        <taxon>Actinomycetota</taxon>
        <taxon>Actinomycetes</taxon>
        <taxon>Micrococcales</taxon>
        <taxon>Microbacteriaceae</taxon>
        <taxon>Microbacterium</taxon>
    </lineage>
</organism>
<accession>A0A177KCJ6</accession>
<evidence type="ECO:0000313" key="2">
    <source>
        <dbReference type="EMBL" id="OAH50787.1"/>
    </source>
</evidence>
<protein>
    <submittedName>
        <fullName evidence="2">Sugar kinase</fullName>
    </submittedName>
</protein>
<dbReference type="PANTHER" id="PTHR18964">
    <property type="entry name" value="ROK (REPRESSOR, ORF, KINASE) FAMILY"/>
    <property type="match status" value="1"/>
</dbReference>
<dbReference type="Gene3D" id="3.30.420.40">
    <property type="match status" value="2"/>
</dbReference>
<reference evidence="2 3" key="1">
    <citation type="submission" date="2016-02" db="EMBL/GenBank/DDBJ databases">
        <authorList>
            <person name="Wen L."/>
            <person name="He K."/>
            <person name="Yang H."/>
        </authorList>
    </citation>
    <scope>NUCLEOTIDE SEQUENCE [LARGE SCALE GENOMIC DNA]</scope>
    <source>
        <strain evidence="2 3">CD11_3</strain>
    </source>
</reference>
<sequence>MRIGVDVGGTKTLAVALDDAGRVIAEERRATGWGPEAVVDGIVAVVTVVTGGARPDALGIGVPGQVSPDGVVRHALNLGIDVLDLAEVVGARTGLRPVVENDVRAAAVGAASLLPGAGSIAYLNLGTGIAAGIVGDGMPWRGARGAAGEIGHVSVDPAGPACSCGQRGCIEALAGGAAVAARWARPATFPVADVFDAAEAGDHLAAGLRADVVRGVASAVQLLVLTADVDVVVLGGGVSHLGERLRDPVRTALATAASGSAFLGSLELADRVVSTPRNAPVGARGAALLAGATAVTGV</sequence>
<dbReference type="Proteomes" id="UP000076998">
    <property type="component" value="Unassembled WGS sequence"/>
</dbReference>
<dbReference type="SUPFAM" id="SSF53067">
    <property type="entry name" value="Actin-like ATPase domain"/>
    <property type="match status" value="1"/>
</dbReference>
<name>A0A177KCJ6_9MICO</name>
<dbReference type="EMBL" id="LSTV01000001">
    <property type="protein sequence ID" value="OAH50787.1"/>
    <property type="molecule type" value="Genomic_DNA"/>
</dbReference>
<proteinExistence type="inferred from homology"/>
<comment type="similarity">
    <text evidence="1">Belongs to the ROK (NagC/XylR) family.</text>
</comment>
<dbReference type="OrthoDB" id="8772678at2"/>
<gene>
    <name evidence="2" type="ORF">AYL44_00405</name>
</gene>
<evidence type="ECO:0000256" key="1">
    <source>
        <dbReference type="ARBA" id="ARBA00006479"/>
    </source>
</evidence>
<dbReference type="PANTHER" id="PTHR18964:SF149">
    <property type="entry name" value="BIFUNCTIONAL UDP-N-ACETYLGLUCOSAMINE 2-EPIMERASE_N-ACETYLMANNOSAMINE KINASE"/>
    <property type="match status" value="1"/>
</dbReference>
<dbReference type="RefSeq" id="WP_064001303.1">
    <property type="nucleotide sequence ID" value="NZ_LSTV01000001.1"/>
</dbReference>
<evidence type="ECO:0000313" key="3">
    <source>
        <dbReference type="Proteomes" id="UP000076998"/>
    </source>
</evidence>
<keyword evidence="2" id="KW-0418">Kinase</keyword>
<dbReference type="InterPro" id="IPR000600">
    <property type="entry name" value="ROK"/>
</dbReference>
<dbReference type="InterPro" id="IPR043129">
    <property type="entry name" value="ATPase_NBD"/>
</dbReference>
<dbReference type="AlphaFoldDB" id="A0A177KCJ6"/>